<dbReference type="FunCoup" id="A0A165NQS7">
    <property type="interactions" value="196"/>
</dbReference>
<dbReference type="GO" id="GO:0016491">
    <property type="term" value="F:oxidoreductase activity"/>
    <property type="evidence" value="ECO:0007669"/>
    <property type="project" value="UniProtKB-KW"/>
</dbReference>
<keyword evidence="5" id="KW-1185">Reference proteome</keyword>
<evidence type="ECO:0000313" key="5">
    <source>
        <dbReference type="Proteomes" id="UP000077266"/>
    </source>
</evidence>
<evidence type="ECO:0000256" key="3">
    <source>
        <dbReference type="ARBA" id="ARBA00023002"/>
    </source>
</evidence>
<dbReference type="SUPFAM" id="SSF51735">
    <property type="entry name" value="NAD(P)-binding Rossmann-fold domains"/>
    <property type="match status" value="1"/>
</dbReference>
<dbReference type="STRING" id="1314781.A0A165NQS7"/>
<reference evidence="4 5" key="1">
    <citation type="journal article" date="2016" name="Mol. Biol. Evol.">
        <title>Comparative Genomics of Early-Diverging Mushroom-Forming Fungi Provides Insights into the Origins of Lignocellulose Decay Capabilities.</title>
        <authorList>
            <person name="Nagy L.G."/>
            <person name="Riley R."/>
            <person name="Tritt A."/>
            <person name="Adam C."/>
            <person name="Daum C."/>
            <person name="Floudas D."/>
            <person name="Sun H."/>
            <person name="Yadav J.S."/>
            <person name="Pangilinan J."/>
            <person name="Larsson K.H."/>
            <person name="Matsuura K."/>
            <person name="Barry K."/>
            <person name="Labutti K."/>
            <person name="Kuo R."/>
            <person name="Ohm R.A."/>
            <person name="Bhattacharya S.S."/>
            <person name="Shirouzu T."/>
            <person name="Yoshinaga Y."/>
            <person name="Martin F.M."/>
            <person name="Grigoriev I.V."/>
            <person name="Hibbett D.S."/>
        </authorList>
    </citation>
    <scope>NUCLEOTIDE SEQUENCE [LARGE SCALE GENOMIC DNA]</scope>
    <source>
        <strain evidence="4 5">HHB12029</strain>
    </source>
</reference>
<dbReference type="OrthoDB" id="191139at2759"/>
<comment type="similarity">
    <text evidence="1">Belongs to the short-chain dehydrogenases/reductases (SDR) family.</text>
</comment>
<gene>
    <name evidence="4" type="ORF">EXIGLDRAFT_638644</name>
</gene>
<organism evidence="4 5">
    <name type="scientific">Exidia glandulosa HHB12029</name>
    <dbReference type="NCBI Taxonomy" id="1314781"/>
    <lineage>
        <taxon>Eukaryota</taxon>
        <taxon>Fungi</taxon>
        <taxon>Dikarya</taxon>
        <taxon>Basidiomycota</taxon>
        <taxon>Agaricomycotina</taxon>
        <taxon>Agaricomycetes</taxon>
        <taxon>Auriculariales</taxon>
        <taxon>Exidiaceae</taxon>
        <taxon>Exidia</taxon>
    </lineage>
</organism>
<dbReference type="PRINTS" id="PR00081">
    <property type="entry name" value="GDHRDH"/>
</dbReference>
<proteinExistence type="inferred from homology"/>
<evidence type="ECO:0000313" key="4">
    <source>
        <dbReference type="EMBL" id="KZW01088.1"/>
    </source>
</evidence>
<dbReference type="Gene3D" id="3.40.50.720">
    <property type="entry name" value="NAD(P)-binding Rossmann-like Domain"/>
    <property type="match status" value="1"/>
</dbReference>
<dbReference type="InterPro" id="IPR002347">
    <property type="entry name" value="SDR_fam"/>
</dbReference>
<accession>A0A165NQS7</accession>
<keyword evidence="3" id="KW-0560">Oxidoreductase</keyword>
<dbReference type="EMBL" id="KV425896">
    <property type="protein sequence ID" value="KZW01088.1"/>
    <property type="molecule type" value="Genomic_DNA"/>
</dbReference>
<evidence type="ECO:0000256" key="1">
    <source>
        <dbReference type="ARBA" id="ARBA00006484"/>
    </source>
</evidence>
<dbReference type="AlphaFoldDB" id="A0A165NQS7"/>
<dbReference type="InParanoid" id="A0A165NQS7"/>
<dbReference type="PANTHER" id="PTHR24320:SF236">
    <property type="entry name" value="SHORT-CHAIN DEHYDROGENASE-RELATED"/>
    <property type="match status" value="1"/>
</dbReference>
<dbReference type="Proteomes" id="UP000077266">
    <property type="component" value="Unassembled WGS sequence"/>
</dbReference>
<protein>
    <submittedName>
        <fullName evidence="4">NAD(P)-binding protein</fullName>
    </submittedName>
</protein>
<name>A0A165NQS7_EXIGL</name>
<dbReference type="Pfam" id="PF00106">
    <property type="entry name" value="adh_short"/>
    <property type="match status" value="1"/>
</dbReference>
<dbReference type="PANTHER" id="PTHR24320">
    <property type="entry name" value="RETINOL DEHYDROGENASE"/>
    <property type="match status" value="1"/>
</dbReference>
<sequence>MGNLYSQTFPPKARWSVQQMPDLKGKIAIVTGANVGIGKETAKQLLARVYIAARSKSKAETAIAELKAETGKEALFLELDLGDLVAIKRSAQAFLAAEPSLNILIANAGVWCPPMDELTKQGYDLQLGTNALGHWYFTQLLLPGLLKGVSEGGARVVTLSSVGSDLAKPVIWDAFTDTPARRKLTLYDLYNQSKLFNLLLSIEYARRYADTGIIFSSLNPGNIETDLLRRVTGIQRSVLGMLLYPVQQGALTSLYAATSPEATENGAYYIPWARRGVANAKARDPVTGARVWEWMEEQIKGI</sequence>
<evidence type="ECO:0000256" key="2">
    <source>
        <dbReference type="ARBA" id="ARBA00022857"/>
    </source>
</evidence>
<keyword evidence="2" id="KW-0521">NADP</keyword>
<dbReference type="InterPro" id="IPR036291">
    <property type="entry name" value="NAD(P)-bd_dom_sf"/>
</dbReference>